<gene>
    <name evidence="2" type="ORF">ABEB36_007956</name>
</gene>
<evidence type="ECO:0000256" key="1">
    <source>
        <dbReference type="SAM" id="MobiDB-lite"/>
    </source>
</evidence>
<dbReference type="Proteomes" id="UP001566132">
    <property type="component" value="Unassembled WGS sequence"/>
</dbReference>
<evidence type="ECO:0000313" key="2">
    <source>
        <dbReference type="EMBL" id="KAL1502878.1"/>
    </source>
</evidence>
<organism evidence="2 3">
    <name type="scientific">Hypothenemus hampei</name>
    <name type="common">Coffee berry borer</name>
    <dbReference type="NCBI Taxonomy" id="57062"/>
    <lineage>
        <taxon>Eukaryota</taxon>
        <taxon>Metazoa</taxon>
        <taxon>Ecdysozoa</taxon>
        <taxon>Arthropoda</taxon>
        <taxon>Hexapoda</taxon>
        <taxon>Insecta</taxon>
        <taxon>Pterygota</taxon>
        <taxon>Neoptera</taxon>
        <taxon>Endopterygota</taxon>
        <taxon>Coleoptera</taxon>
        <taxon>Polyphaga</taxon>
        <taxon>Cucujiformia</taxon>
        <taxon>Curculionidae</taxon>
        <taxon>Scolytinae</taxon>
        <taxon>Hypothenemus</taxon>
    </lineage>
</organism>
<accession>A0ABD1EVR3</accession>
<protein>
    <submittedName>
        <fullName evidence="2">Uncharacterized protein</fullName>
    </submittedName>
</protein>
<proteinExistence type="predicted"/>
<dbReference type="AlphaFoldDB" id="A0ABD1EVR3"/>
<comment type="caution">
    <text evidence="2">The sequence shown here is derived from an EMBL/GenBank/DDBJ whole genome shotgun (WGS) entry which is preliminary data.</text>
</comment>
<feature type="compositionally biased region" description="Acidic residues" evidence="1">
    <location>
        <begin position="140"/>
        <end position="158"/>
    </location>
</feature>
<dbReference type="EMBL" id="JBDJPC010000005">
    <property type="protein sequence ID" value="KAL1502878.1"/>
    <property type="molecule type" value="Genomic_DNA"/>
</dbReference>
<evidence type="ECO:0000313" key="3">
    <source>
        <dbReference type="Proteomes" id="UP001566132"/>
    </source>
</evidence>
<sequence length="158" mass="18647">MPKGQHLTKEFKIALINCHKELRNVYPEKSILMEKLQKYLGEMIGVKIFEYLYGGQCCTLDDLLAYVREETYFTGSRTLLHKIIRDMGFRYKKINERKIMCEKNYIKHTEQLIIDDWKKYMGNMDIVNVPPLIIGFENDSASDSDTDMPSENDEEYVE</sequence>
<name>A0ABD1EVR3_HYPHA</name>
<feature type="region of interest" description="Disordered" evidence="1">
    <location>
        <begin position="139"/>
        <end position="158"/>
    </location>
</feature>
<keyword evidence="3" id="KW-1185">Reference proteome</keyword>
<reference evidence="2 3" key="1">
    <citation type="submission" date="2024-05" db="EMBL/GenBank/DDBJ databases">
        <title>Genetic variation in Jamaican populations of the coffee berry borer (Hypothenemus hampei).</title>
        <authorList>
            <person name="Errbii M."/>
            <person name="Myrie A."/>
        </authorList>
    </citation>
    <scope>NUCLEOTIDE SEQUENCE [LARGE SCALE GENOMIC DNA]</scope>
    <source>
        <strain evidence="2">JA-Hopewell-2020-01-JO</strain>
        <tissue evidence="2">Whole body</tissue>
    </source>
</reference>